<dbReference type="Proteomes" id="UP001054252">
    <property type="component" value="Unassembled WGS sequence"/>
</dbReference>
<evidence type="ECO:0000313" key="1">
    <source>
        <dbReference type="EMBL" id="GKV43589.1"/>
    </source>
</evidence>
<proteinExistence type="predicted"/>
<name>A0AAV5M2T1_9ROSI</name>
<dbReference type="EMBL" id="BPVZ01000170">
    <property type="protein sequence ID" value="GKV43589.1"/>
    <property type="molecule type" value="Genomic_DNA"/>
</dbReference>
<evidence type="ECO:0000313" key="2">
    <source>
        <dbReference type="Proteomes" id="UP001054252"/>
    </source>
</evidence>
<accession>A0AAV5M2T1</accession>
<reference evidence="1 2" key="1">
    <citation type="journal article" date="2021" name="Commun. Biol.">
        <title>The genome of Shorea leprosula (Dipterocarpaceae) highlights the ecological relevance of drought in aseasonal tropical rainforests.</title>
        <authorList>
            <person name="Ng K.K.S."/>
            <person name="Kobayashi M.J."/>
            <person name="Fawcett J.A."/>
            <person name="Hatakeyama M."/>
            <person name="Paape T."/>
            <person name="Ng C.H."/>
            <person name="Ang C.C."/>
            <person name="Tnah L.H."/>
            <person name="Lee C.T."/>
            <person name="Nishiyama T."/>
            <person name="Sese J."/>
            <person name="O'Brien M.J."/>
            <person name="Copetti D."/>
            <person name="Mohd Noor M.I."/>
            <person name="Ong R.C."/>
            <person name="Putra M."/>
            <person name="Sireger I.Z."/>
            <person name="Indrioko S."/>
            <person name="Kosugi Y."/>
            <person name="Izuno A."/>
            <person name="Isagi Y."/>
            <person name="Lee S.L."/>
            <person name="Shimizu K.K."/>
        </authorList>
    </citation>
    <scope>NUCLEOTIDE SEQUENCE [LARGE SCALE GENOMIC DNA]</scope>
    <source>
        <strain evidence="1">214</strain>
    </source>
</reference>
<keyword evidence="2" id="KW-1185">Reference proteome</keyword>
<comment type="caution">
    <text evidence="1">The sequence shown here is derived from an EMBL/GenBank/DDBJ whole genome shotgun (WGS) entry which is preliminary data.</text>
</comment>
<organism evidence="1 2">
    <name type="scientific">Rubroshorea leprosula</name>
    <dbReference type="NCBI Taxonomy" id="152421"/>
    <lineage>
        <taxon>Eukaryota</taxon>
        <taxon>Viridiplantae</taxon>
        <taxon>Streptophyta</taxon>
        <taxon>Embryophyta</taxon>
        <taxon>Tracheophyta</taxon>
        <taxon>Spermatophyta</taxon>
        <taxon>Magnoliopsida</taxon>
        <taxon>eudicotyledons</taxon>
        <taxon>Gunneridae</taxon>
        <taxon>Pentapetalae</taxon>
        <taxon>rosids</taxon>
        <taxon>malvids</taxon>
        <taxon>Malvales</taxon>
        <taxon>Dipterocarpaceae</taxon>
        <taxon>Rubroshorea</taxon>
    </lineage>
</organism>
<dbReference type="AlphaFoldDB" id="A0AAV5M2T1"/>
<gene>
    <name evidence="1" type="ORF">SLEP1_g50862</name>
</gene>
<protein>
    <submittedName>
        <fullName evidence="1">Uncharacterized protein</fullName>
    </submittedName>
</protein>
<sequence length="46" mass="5035">MQSQTVMILSVQESNLGELEKSSPPNYLTDFGVTKGYFILLLGATI</sequence>